<dbReference type="InterPro" id="IPR011009">
    <property type="entry name" value="Kinase-like_dom_sf"/>
</dbReference>
<dbReference type="Proteomes" id="UP001497444">
    <property type="component" value="Unassembled WGS sequence"/>
</dbReference>
<dbReference type="SUPFAM" id="SSF56112">
    <property type="entry name" value="Protein kinase-like (PK-like)"/>
    <property type="match status" value="1"/>
</dbReference>
<keyword evidence="5" id="KW-0067">ATP-binding</keyword>
<name>A0ABP0VBT6_9BRYO</name>
<evidence type="ECO:0000256" key="3">
    <source>
        <dbReference type="ARBA" id="ARBA00022741"/>
    </source>
</evidence>
<accession>A0ABP0VBT6</accession>
<dbReference type="Gene3D" id="1.10.510.10">
    <property type="entry name" value="Transferase(Phosphotransferase) domain 1"/>
    <property type="match status" value="1"/>
</dbReference>
<keyword evidence="4" id="KW-0418">Kinase</keyword>
<feature type="domain" description="Protein kinase" evidence="6">
    <location>
        <begin position="1"/>
        <end position="143"/>
    </location>
</feature>
<evidence type="ECO:0000256" key="2">
    <source>
        <dbReference type="ARBA" id="ARBA00022679"/>
    </source>
</evidence>
<evidence type="ECO:0000313" key="7">
    <source>
        <dbReference type="EMBL" id="CAK9251401.1"/>
    </source>
</evidence>
<evidence type="ECO:0000256" key="5">
    <source>
        <dbReference type="ARBA" id="ARBA00022840"/>
    </source>
</evidence>
<keyword evidence="1" id="KW-0723">Serine/threonine-protein kinase</keyword>
<reference evidence="7" key="1">
    <citation type="submission" date="2024-02" db="EMBL/GenBank/DDBJ databases">
        <authorList>
            <consortium name="ELIXIR-Norway"/>
            <consortium name="Elixir Norway"/>
        </authorList>
    </citation>
    <scope>NUCLEOTIDE SEQUENCE</scope>
</reference>
<dbReference type="PROSITE" id="PS50011">
    <property type="entry name" value="PROTEIN_KINASE_DOM"/>
    <property type="match status" value="1"/>
</dbReference>
<gene>
    <name evidence="7" type="ORF">CSSPJE1EN1_LOCUS26779</name>
</gene>
<evidence type="ECO:0000256" key="1">
    <source>
        <dbReference type="ARBA" id="ARBA00022527"/>
    </source>
</evidence>
<comment type="caution">
    <text evidence="7">The sequence shown here is derived from an EMBL/GenBank/DDBJ whole genome shotgun (WGS) entry which is preliminary data.</text>
</comment>
<dbReference type="InterPro" id="IPR000719">
    <property type="entry name" value="Prot_kinase_dom"/>
</dbReference>
<protein>
    <recommendedName>
        <fullName evidence="6">Protein kinase domain-containing protein</fullName>
    </recommendedName>
</protein>
<dbReference type="PANTHER" id="PTHR22974">
    <property type="entry name" value="MIXED LINEAGE PROTEIN KINASE"/>
    <property type="match status" value="1"/>
</dbReference>
<evidence type="ECO:0000256" key="4">
    <source>
        <dbReference type="ARBA" id="ARBA00022777"/>
    </source>
</evidence>
<dbReference type="PROSITE" id="PS00108">
    <property type="entry name" value="PROTEIN_KINASE_ST"/>
    <property type="match status" value="1"/>
</dbReference>
<feature type="non-terminal residue" evidence="7">
    <location>
        <position position="143"/>
    </location>
</feature>
<dbReference type="PANTHER" id="PTHR22974:SF21">
    <property type="entry name" value="DUAL SPECIFICITY PROTEIN KINASE TTK"/>
    <property type="match status" value="1"/>
</dbReference>
<organism evidence="7 8">
    <name type="scientific">Sphagnum jensenii</name>
    <dbReference type="NCBI Taxonomy" id="128206"/>
    <lineage>
        <taxon>Eukaryota</taxon>
        <taxon>Viridiplantae</taxon>
        <taxon>Streptophyta</taxon>
        <taxon>Embryophyta</taxon>
        <taxon>Bryophyta</taxon>
        <taxon>Sphagnophytina</taxon>
        <taxon>Sphagnopsida</taxon>
        <taxon>Sphagnales</taxon>
        <taxon>Sphagnaceae</taxon>
        <taxon>Sphagnum</taxon>
    </lineage>
</organism>
<keyword evidence="8" id="KW-1185">Reference proteome</keyword>
<dbReference type="Pfam" id="PF00069">
    <property type="entry name" value="Pkinase"/>
    <property type="match status" value="1"/>
</dbReference>
<evidence type="ECO:0000313" key="8">
    <source>
        <dbReference type="Proteomes" id="UP001497444"/>
    </source>
</evidence>
<keyword evidence="3" id="KW-0547">Nucleotide-binding</keyword>
<dbReference type="EMBL" id="CAXAQS010000376">
    <property type="protein sequence ID" value="CAK9251401.1"/>
    <property type="molecule type" value="Genomic_DNA"/>
</dbReference>
<sequence length="143" mass="16250">MLSAVDYIHSKRIIHGDIKPANFVFVRNNLKLIDFGISKVFDDDSEHIVRESQIGTINYMAPETIVITAEMRAILIGKPSDVWSLGCILYQMLYFHTPFGKMKTAEKLLAIPDPSIRIDYPSHHDMDATDTVKSCLIKDPTKR</sequence>
<dbReference type="SMART" id="SM00220">
    <property type="entry name" value="S_TKc"/>
    <property type="match status" value="1"/>
</dbReference>
<dbReference type="InterPro" id="IPR008271">
    <property type="entry name" value="Ser/Thr_kinase_AS"/>
</dbReference>
<keyword evidence="2" id="KW-0808">Transferase</keyword>
<proteinExistence type="predicted"/>
<evidence type="ECO:0000259" key="6">
    <source>
        <dbReference type="PROSITE" id="PS50011"/>
    </source>
</evidence>